<evidence type="ECO:0000313" key="3">
    <source>
        <dbReference type="EMBL" id="MEJ8642927.1"/>
    </source>
</evidence>
<feature type="region of interest" description="Disordered" evidence="1">
    <location>
        <begin position="275"/>
        <end position="300"/>
    </location>
</feature>
<sequence length="300" mass="31762">MNTAVLTRVCVAAAGAALLMGGLTACGGGKAGTGDEGKSDGGKAAQAEQTPADAVKASYLKTVPAKFATMDMTITGSSGKPERITGTKGWYPATTAIRDQAEGKGDQILIGDDIYTHSDKPVQGKSWMKMNLNKDGKPRYRLNDDPAEYLALLLGQDKLTLVGAEQPDGVEARHFKGSFTNADLLKADEVTQVMEAANRQYLREAVKDVTSLEVDLWIGKDGYPVRVDTVRTIGAGTTTVSAKFSGYGTAQPVVAPPADQVADFDAVMKGIEESRKETERTLEEADQTLKDAGLGGLKRS</sequence>
<evidence type="ECO:0000313" key="4">
    <source>
        <dbReference type="Proteomes" id="UP001382904"/>
    </source>
</evidence>
<proteinExistence type="predicted"/>
<evidence type="ECO:0008006" key="5">
    <source>
        <dbReference type="Google" id="ProtNLM"/>
    </source>
</evidence>
<dbReference type="Gene3D" id="2.50.20.20">
    <property type="match status" value="1"/>
</dbReference>
<organism evidence="3 4">
    <name type="scientific">Streptomyces caledonius</name>
    <dbReference type="NCBI Taxonomy" id="3134107"/>
    <lineage>
        <taxon>Bacteria</taxon>
        <taxon>Bacillati</taxon>
        <taxon>Actinomycetota</taxon>
        <taxon>Actinomycetes</taxon>
        <taxon>Kitasatosporales</taxon>
        <taxon>Streptomycetaceae</taxon>
        <taxon>Streptomyces</taxon>
    </lineage>
</organism>
<accession>A0ABU8U4V8</accession>
<feature type="chain" id="PRO_5045058683" description="Lipoprotein" evidence="2">
    <location>
        <begin position="26"/>
        <end position="300"/>
    </location>
</feature>
<feature type="compositionally biased region" description="Basic and acidic residues" evidence="1">
    <location>
        <begin position="275"/>
        <end position="289"/>
    </location>
</feature>
<dbReference type="InterPro" id="IPR029046">
    <property type="entry name" value="LolA/LolB/LppX"/>
</dbReference>
<feature type="region of interest" description="Disordered" evidence="1">
    <location>
        <begin position="30"/>
        <end position="51"/>
    </location>
</feature>
<reference evidence="3 4" key="1">
    <citation type="submission" date="2024-03" db="EMBL/GenBank/DDBJ databases">
        <title>Novel Streptomyces species of biotechnological and ecological value are a feature of Machair soil.</title>
        <authorList>
            <person name="Prole J.R."/>
            <person name="Goodfellow M."/>
            <person name="Allenby N."/>
            <person name="Ward A.C."/>
        </authorList>
    </citation>
    <scope>NUCLEOTIDE SEQUENCE [LARGE SCALE GENOMIC DNA]</scope>
    <source>
        <strain evidence="3 4">MS1.HAVA.3</strain>
    </source>
</reference>
<dbReference type="Proteomes" id="UP001382904">
    <property type="component" value="Unassembled WGS sequence"/>
</dbReference>
<comment type="caution">
    <text evidence="3">The sequence shown here is derived from an EMBL/GenBank/DDBJ whole genome shotgun (WGS) entry which is preliminary data.</text>
</comment>
<dbReference type="SUPFAM" id="SSF89392">
    <property type="entry name" value="Prokaryotic lipoproteins and lipoprotein localization factors"/>
    <property type="match status" value="1"/>
</dbReference>
<gene>
    <name evidence="3" type="ORF">WKI68_19060</name>
</gene>
<dbReference type="EMBL" id="JBBKAM010000002">
    <property type="protein sequence ID" value="MEJ8642927.1"/>
    <property type="molecule type" value="Genomic_DNA"/>
</dbReference>
<feature type="signal peptide" evidence="2">
    <location>
        <begin position="1"/>
        <end position="25"/>
    </location>
</feature>
<keyword evidence="4" id="KW-1185">Reference proteome</keyword>
<evidence type="ECO:0000256" key="2">
    <source>
        <dbReference type="SAM" id="SignalP"/>
    </source>
</evidence>
<keyword evidence="2" id="KW-0732">Signal</keyword>
<name>A0ABU8U4V8_9ACTN</name>
<evidence type="ECO:0000256" key="1">
    <source>
        <dbReference type="SAM" id="MobiDB-lite"/>
    </source>
</evidence>
<protein>
    <recommendedName>
        <fullName evidence="5">Lipoprotein</fullName>
    </recommendedName>
</protein>